<dbReference type="OrthoDB" id="7668193at2759"/>
<feature type="repeat" description="WD" evidence="1">
    <location>
        <begin position="6"/>
        <end position="47"/>
    </location>
</feature>
<keyword evidence="1" id="KW-0853">WD repeat</keyword>
<dbReference type="STRING" id="1336337.A0A3N4JAC1"/>
<dbReference type="AlphaFoldDB" id="A0A3N4JAC1"/>
<keyword evidence="3" id="KW-1185">Reference proteome</keyword>
<dbReference type="SUPFAM" id="SSF50978">
    <property type="entry name" value="WD40 repeat-like"/>
    <property type="match status" value="1"/>
</dbReference>
<accession>A0A3N4JAC1</accession>
<evidence type="ECO:0000313" key="3">
    <source>
        <dbReference type="Proteomes" id="UP000276215"/>
    </source>
</evidence>
<reference evidence="2 3" key="1">
    <citation type="journal article" date="2018" name="Nat. Ecol. Evol.">
        <title>Pezizomycetes genomes reveal the molecular basis of ectomycorrhizal truffle lifestyle.</title>
        <authorList>
            <person name="Murat C."/>
            <person name="Payen T."/>
            <person name="Noel B."/>
            <person name="Kuo A."/>
            <person name="Morin E."/>
            <person name="Chen J."/>
            <person name="Kohler A."/>
            <person name="Krizsan K."/>
            <person name="Balestrini R."/>
            <person name="Da Silva C."/>
            <person name="Montanini B."/>
            <person name="Hainaut M."/>
            <person name="Levati E."/>
            <person name="Barry K.W."/>
            <person name="Belfiori B."/>
            <person name="Cichocki N."/>
            <person name="Clum A."/>
            <person name="Dockter R.B."/>
            <person name="Fauchery L."/>
            <person name="Guy J."/>
            <person name="Iotti M."/>
            <person name="Le Tacon F."/>
            <person name="Lindquist E.A."/>
            <person name="Lipzen A."/>
            <person name="Malagnac F."/>
            <person name="Mello A."/>
            <person name="Molinier V."/>
            <person name="Miyauchi S."/>
            <person name="Poulain J."/>
            <person name="Riccioni C."/>
            <person name="Rubini A."/>
            <person name="Sitrit Y."/>
            <person name="Splivallo R."/>
            <person name="Traeger S."/>
            <person name="Wang M."/>
            <person name="Zifcakova L."/>
            <person name="Wipf D."/>
            <person name="Zambonelli A."/>
            <person name="Paolocci F."/>
            <person name="Nowrousian M."/>
            <person name="Ottonello S."/>
            <person name="Baldrian P."/>
            <person name="Spatafora J.W."/>
            <person name="Henrissat B."/>
            <person name="Nagy L.G."/>
            <person name="Aury J.M."/>
            <person name="Wincker P."/>
            <person name="Grigoriev I.V."/>
            <person name="Bonfante P."/>
            <person name="Martin F.M."/>
        </authorList>
    </citation>
    <scope>NUCLEOTIDE SEQUENCE [LARGE SCALE GENOMIC DNA]</scope>
    <source>
        <strain evidence="2 3">120613-1</strain>
    </source>
</reference>
<gene>
    <name evidence="2" type="ORF">L873DRAFT_1604042</name>
</gene>
<name>A0A3N4JAC1_9PEZI</name>
<protein>
    <submittedName>
        <fullName evidence="2">Uncharacterized protein</fullName>
    </submittedName>
</protein>
<feature type="non-terminal residue" evidence="2">
    <location>
        <position position="67"/>
    </location>
</feature>
<dbReference type="InterPro" id="IPR036322">
    <property type="entry name" value="WD40_repeat_dom_sf"/>
</dbReference>
<evidence type="ECO:0000313" key="2">
    <source>
        <dbReference type="EMBL" id="RPA95222.1"/>
    </source>
</evidence>
<feature type="non-terminal residue" evidence="2">
    <location>
        <position position="1"/>
    </location>
</feature>
<dbReference type="InterPro" id="IPR001680">
    <property type="entry name" value="WD40_rpt"/>
</dbReference>
<proteinExistence type="predicted"/>
<evidence type="ECO:0000256" key="1">
    <source>
        <dbReference type="PROSITE-ProRule" id="PRU00221"/>
    </source>
</evidence>
<dbReference type="Gene3D" id="2.130.10.10">
    <property type="entry name" value="YVTN repeat-like/Quinoprotein amine dehydrogenase"/>
    <property type="match status" value="1"/>
</dbReference>
<dbReference type="EMBL" id="ML120428">
    <property type="protein sequence ID" value="RPA95222.1"/>
    <property type="molecule type" value="Genomic_DNA"/>
</dbReference>
<dbReference type="PROSITE" id="PS50082">
    <property type="entry name" value="WD_REPEATS_2"/>
    <property type="match status" value="1"/>
</dbReference>
<organism evidence="2 3">
    <name type="scientific">Choiromyces venosus 120613-1</name>
    <dbReference type="NCBI Taxonomy" id="1336337"/>
    <lineage>
        <taxon>Eukaryota</taxon>
        <taxon>Fungi</taxon>
        <taxon>Dikarya</taxon>
        <taxon>Ascomycota</taxon>
        <taxon>Pezizomycotina</taxon>
        <taxon>Pezizomycetes</taxon>
        <taxon>Pezizales</taxon>
        <taxon>Tuberaceae</taxon>
        <taxon>Choiromyces</taxon>
    </lineage>
</organism>
<sequence length="67" mass="7483">QPTYILRGHTAQIHAAHFYSSNTRLATADASGWIILWSLHTRRATAVWKAHEGSVLKVGDWDGKIIT</sequence>
<dbReference type="InterPro" id="IPR015943">
    <property type="entry name" value="WD40/YVTN_repeat-like_dom_sf"/>
</dbReference>
<dbReference type="Proteomes" id="UP000276215">
    <property type="component" value="Unassembled WGS sequence"/>
</dbReference>